<dbReference type="InterPro" id="IPR022927">
    <property type="entry name" value="RppH"/>
</dbReference>
<dbReference type="Pfam" id="PF00293">
    <property type="entry name" value="NUDIX"/>
    <property type="match status" value="1"/>
</dbReference>
<dbReference type="InterPro" id="IPR020084">
    <property type="entry name" value="NUDIX_hydrolase_CS"/>
</dbReference>
<dbReference type="CDD" id="cd03671">
    <property type="entry name" value="NUDIX_Ap4A_hydrolase_plant_like"/>
    <property type="match status" value="1"/>
</dbReference>
<reference evidence="6" key="2">
    <citation type="submission" date="2021-08" db="EMBL/GenBank/DDBJ databases">
        <authorList>
            <person name="Tani A."/>
            <person name="Ola A."/>
            <person name="Ogura Y."/>
            <person name="Katsura K."/>
            <person name="Hayashi T."/>
        </authorList>
    </citation>
    <scope>NUCLEOTIDE SEQUENCE</scope>
    <source>
        <strain evidence="6">DSM 14458</strain>
    </source>
</reference>
<accession>A0ABQ4UMD9</accession>
<feature type="compositionally biased region" description="Basic and acidic residues" evidence="4">
    <location>
        <begin position="17"/>
        <end position="37"/>
    </location>
</feature>
<feature type="region of interest" description="Disordered" evidence="4">
    <location>
        <begin position="1"/>
        <end position="42"/>
    </location>
</feature>
<evidence type="ECO:0000256" key="4">
    <source>
        <dbReference type="SAM" id="MobiDB-lite"/>
    </source>
</evidence>
<sequence>MPLARAPSYGRAAMENPSHDHPSDPRPGDDLPSRPEGDALPYRPCVGVALFNRDGRVFVGRRKSEAGPEHVADGHAWQMPQGGIDPDEPPLTAALRELHEETNVPAEAVTLLGETRDWLAYDLPVDVMKQAWKGRYRGQRQKWFAFGLTGSEDVIDVDAPGGGHHKPEFDAWRWERLEALPGLIIPFKRPVYEGVVAAFAGLTGWHAAGDAS</sequence>
<keyword evidence="2 3" id="KW-0378">Hydrolase</keyword>
<feature type="short sequence motif" description="Nudix box" evidence="3">
    <location>
        <begin position="82"/>
        <end position="103"/>
    </location>
</feature>
<name>A0ABQ4UMD9_9HYPH</name>
<dbReference type="InterPro" id="IPR015797">
    <property type="entry name" value="NUDIX_hydrolase-like_dom_sf"/>
</dbReference>
<evidence type="ECO:0000256" key="3">
    <source>
        <dbReference type="HAMAP-Rule" id="MF_00298"/>
    </source>
</evidence>
<dbReference type="EC" id="3.6.1.-" evidence="3"/>
<protein>
    <recommendedName>
        <fullName evidence="3">RNA pyrophosphohydrolase</fullName>
        <ecNumber evidence="3">3.6.1.-</ecNumber>
    </recommendedName>
    <alternativeName>
        <fullName evidence="3">(Di)nucleoside polyphosphate hydrolase</fullName>
    </alternativeName>
</protein>
<keyword evidence="7" id="KW-1185">Reference proteome</keyword>
<comment type="cofactor">
    <cofactor evidence="3">
        <name>a divalent metal cation</name>
        <dbReference type="ChEBI" id="CHEBI:60240"/>
    </cofactor>
</comment>
<comment type="similarity">
    <text evidence="3">Belongs to the Nudix hydrolase family. RppH subfamily.</text>
</comment>
<dbReference type="HAMAP" id="MF_00298">
    <property type="entry name" value="Nudix_RppH"/>
    <property type="match status" value="1"/>
</dbReference>
<feature type="domain" description="Nudix hydrolase" evidence="5">
    <location>
        <begin position="41"/>
        <end position="197"/>
    </location>
</feature>
<evidence type="ECO:0000313" key="7">
    <source>
        <dbReference type="Proteomes" id="UP001055093"/>
    </source>
</evidence>
<evidence type="ECO:0000256" key="2">
    <source>
        <dbReference type="ARBA" id="ARBA00022801"/>
    </source>
</evidence>
<dbReference type="NCBIfam" id="NF001938">
    <property type="entry name" value="PRK00714.1-5"/>
    <property type="match status" value="1"/>
</dbReference>
<reference evidence="6" key="1">
    <citation type="journal article" date="2021" name="Front. Microbiol.">
        <title>Comprehensive Comparative Genomics and Phenotyping of Methylobacterium Species.</title>
        <authorList>
            <person name="Alessa O."/>
            <person name="Ogura Y."/>
            <person name="Fujitani Y."/>
            <person name="Takami H."/>
            <person name="Hayashi T."/>
            <person name="Sahin N."/>
            <person name="Tani A."/>
        </authorList>
    </citation>
    <scope>NUCLEOTIDE SEQUENCE</scope>
    <source>
        <strain evidence="6">DSM 14458</strain>
    </source>
</reference>
<dbReference type="Gene3D" id="3.90.79.10">
    <property type="entry name" value="Nucleoside Triphosphate Pyrophosphohydrolase"/>
    <property type="match status" value="1"/>
</dbReference>
<dbReference type="PROSITE" id="PS00893">
    <property type="entry name" value="NUDIX_BOX"/>
    <property type="match status" value="1"/>
</dbReference>
<evidence type="ECO:0000259" key="5">
    <source>
        <dbReference type="PROSITE" id="PS51462"/>
    </source>
</evidence>
<dbReference type="InterPro" id="IPR000086">
    <property type="entry name" value="NUDIX_hydrolase_dom"/>
</dbReference>
<dbReference type="SUPFAM" id="SSF55811">
    <property type="entry name" value="Nudix"/>
    <property type="match status" value="1"/>
</dbReference>
<dbReference type="PANTHER" id="PTHR11839">
    <property type="entry name" value="UDP/ADP-SUGAR PYROPHOSPHATASE"/>
    <property type="match status" value="1"/>
</dbReference>
<dbReference type="Proteomes" id="UP001055093">
    <property type="component" value="Unassembled WGS sequence"/>
</dbReference>
<comment type="caution">
    <text evidence="6">The sequence shown here is derived from an EMBL/GenBank/DDBJ whole genome shotgun (WGS) entry which is preliminary data.</text>
</comment>
<proteinExistence type="inferred from homology"/>
<evidence type="ECO:0000256" key="1">
    <source>
        <dbReference type="ARBA" id="ARBA00001946"/>
    </source>
</evidence>
<comment type="cofactor">
    <cofactor evidence="1">
        <name>Mg(2+)</name>
        <dbReference type="ChEBI" id="CHEBI:18420"/>
    </cofactor>
</comment>
<dbReference type="EMBL" id="BPRE01000001">
    <property type="protein sequence ID" value="GJE73471.1"/>
    <property type="molecule type" value="Genomic_DNA"/>
</dbReference>
<comment type="function">
    <text evidence="3">Accelerates the degradation of transcripts by removing pyrophosphate from the 5'-end of triphosphorylated RNA, leading to a more labile monophosphorylated state that can stimulate subsequent ribonuclease cleavage.</text>
</comment>
<evidence type="ECO:0000313" key="6">
    <source>
        <dbReference type="EMBL" id="GJE73471.1"/>
    </source>
</evidence>
<gene>
    <name evidence="6" type="primary">rppH_1</name>
    <name evidence="3" type="synonym">nudH</name>
    <name evidence="3" type="synonym">rppH</name>
    <name evidence="6" type="ORF">BGCPKDLD_0035</name>
</gene>
<organism evidence="6 7">
    <name type="scientific">Methylorubrum suomiense</name>
    <dbReference type="NCBI Taxonomy" id="144191"/>
    <lineage>
        <taxon>Bacteria</taxon>
        <taxon>Pseudomonadati</taxon>
        <taxon>Pseudomonadota</taxon>
        <taxon>Alphaproteobacteria</taxon>
        <taxon>Hyphomicrobiales</taxon>
        <taxon>Methylobacteriaceae</taxon>
        <taxon>Methylorubrum</taxon>
    </lineage>
</organism>
<dbReference type="PANTHER" id="PTHR11839:SF22">
    <property type="entry name" value="NUDIX HYDROLASE 26, CHLOROPLASTIC"/>
    <property type="match status" value="1"/>
</dbReference>
<dbReference type="PROSITE" id="PS51462">
    <property type="entry name" value="NUDIX"/>
    <property type="match status" value="1"/>
</dbReference>